<evidence type="ECO:0000313" key="1">
    <source>
        <dbReference type="EMBL" id="QOX64255.1"/>
    </source>
</evidence>
<evidence type="ECO:0000313" key="2">
    <source>
        <dbReference type="Proteomes" id="UP000594014"/>
    </source>
</evidence>
<keyword evidence="2" id="KW-1185">Reference proteome</keyword>
<organism evidence="1 2">
    <name type="scientific">Anoxybacterium hadale</name>
    <dbReference type="NCBI Taxonomy" id="3408580"/>
    <lineage>
        <taxon>Bacteria</taxon>
        <taxon>Bacillati</taxon>
        <taxon>Bacillota</taxon>
        <taxon>Clostridia</taxon>
        <taxon>Peptostreptococcales</taxon>
        <taxon>Anaerovoracaceae</taxon>
        <taxon>Anoxybacterium</taxon>
    </lineage>
</organism>
<accession>A0ACD1ACP2</accession>
<name>A0ACD1ACP2_9FIRM</name>
<protein>
    <submittedName>
        <fullName evidence="1">Uncharacterized protein</fullName>
    </submittedName>
</protein>
<proteinExistence type="predicted"/>
<sequence>MSLALTVADWMTMVQLIYRLNCIEDFLQYQSKVLEIINIIVPFDAGVFHLADQEQDGVSAGNTYGHNISEKDLNELKNGLSNNAFLKSLLLDPSGVVSRGPDLSQFSELGLKLENEHLIPKDEQHAFSVVLNYKDELLGYLILLRQDQEEQFNMRDKCVLENLKNHIALQLYKLSNSYVDMNRLDNRIYVLERKLNKYGLSKRELEILALIQSGKVDSEICEELFFSTSTFKKHLNHIYGKMKVSNRVTLIKLINTEMQQA</sequence>
<reference evidence="1" key="1">
    <citation type="submission" date="2019-08" db="EMBL/GenBank/DDBJ databases">
        <title>Genome sequence of Clostridiales bacterium MT110.</title>
        <authorList>
            <person name="Cao J."/>
        </authorList>
    </citation>
    <scope>NUCLEOTIDE SEQUENCE</scope>
    <source>
        <strain evidence="1">MT110</strain>
    </source>
</reference>
<dbReference type="Proteomes" id="UP000594014">
    <property type="component" value="Chromosome"/>
</dbReference>
<gene>
    <name evidence="1" type="ORF">FRZ06_13350</name>
</gene>
<dbReference type="EMBL" id="CP042469">
    <property type="protein sequence ID" value="QOX64255.1"/>
    <property type="molecule type" value="Genomic_DNA"/>
</dbReference>